<reference evidence="5 6" key="1">
    <citation type="submission" date="2019-02" db="EMBL/GenBank/DDBJ databases">
        <title>Genome sequencing of the rare red list fungi Phellinidium pouzarii.</title>
        <authorList>
            <person name="Buettner E."/>
            <person name="Kellner H."/>
        </authorList>
    </citation>
    <scope>NUCLEOTIDE SEQUENCE [LARGE SCALE GENOMIC DNA]</scope>
    <source>
        <strain evidence="5 6">DSM 108285</strain>
    </source>
</reference>
<gene>
    <name evidence="5" type="ORF">EW145_g7450</name>
</gene>
<feature type="domain" description="Crinkler effector protein N-terminal" evidence="4">
    <location>
        <begin position="6"/>
        <end position="109"/>
    </location>
</feature>
<sequence length="109" mass="12396">MSDETLTLLYAVDGGKLCINDIFSVKIGKTQPVFRLERAIKAQMPKALAHIKFLDLRLWKVSVPASNDDDFVEELAKCHPTPEDELLPVHRVNDRFPDPLEKETLNILI</sequence>
<dbReference type="AlphaFoldDB" id="A0A4S4KJZ5"/>
<keyword evidence="6" id="KW-1185">Reference proteome</keyword>
<evidence type="ECO:0000313" key="5">
    <source>
        <dbReference type="EMBL" id="THG98276.1"/>
    </source>
</evidence>
<proteinExistence type="predicted"/>
<dbReference type="Proteomes" id="UP000308199">
    <property type="component" value="Unassembled WGS sequence"/>
</dbReference>
<comment type="subcellular location">
    <subcellularLocation>
        <location evidence="1">Host cell</location>
    </subcellularLocation>
    <subcellularLocation>
        <location evidence="2">Secreted</location>
    </subcellularLocation>
</comment>
<comment type="caution">
    <text evidence="5">The sequence shown here is derived from an EMBL/GenBank/DDBJ whole genome shotgun (WGS) entry which is preliminary data.</text>
</comment>
<protein>
    <recommendedName>
        <fullName evidence="4">Crinkler effector protein N-terminal domain-containing protein</fullName>
    </recommendedName>
</protein>
<feature type="non-terminal residue" evidence="5">
    <location>
        <position position="109"/>
    </location>
</feature>
<dbReference type="EMBL" id="SGPK01000747">
    <property type="protein sequence ID" value="THG98276.1"/>
    <property type="molecule type" value="Genomic_DNA"/>
</dbReference>
<evidence type="ECO:0000313" key="6">
    <source>
        <dbReference type="Proteomes" id="UP000308199"/>
    </source>
</evidence>
<keyword evidence="3" id="KW-0964">Secreted</keyword>
<dbReference type="InterPro" id="IPR045379">
    <property type="entry name" value="Crinkler_N"/>
</dbReference>
<evidence type="ECO:0000256" key="3">
    <source>
        <dbReference type="ARBA" id="ARBA00022525"/>
    </source>
</evidence>
<name>A0A4S4KJZ5_9AGAM</name>
<evidence type="ECO:0000259" key="4">
    <source>
        <dbReference type="Pfam" id="PF20147"/>
    </source>
</evidence>
<dbReference type="GO" id="GO:0005576">
    <property type="term" value="C:extracellular region"/>
    <property type="evidence" value="ECO:0007669"/>
    <property type="project" value="UniProtKB-SubCell"/>
</dbReference>
<evidence type="ECO:0000256" key="1">
    <source>
        <dbReference type="ARBA" id="ARBA00004340"/>
    </source>
</evidence>
<organism evidence="5 6">
    <name type="scientific">Phellinidium pouzarii</name>
    <dbReference type="NCBI Taxonomy" id="167371"/>
    <lineage>
        <taxon>Eukaryota</taxon>
        <taxon>Fungi</taxon>
        <taxon>Dikarya</taxon>
        <taxon>Basidiomycota</taxon>
        <taxon>Agaricomycotina</taxon>
        <taxon>Agaricomycetes</taxon>
        <taxon>Hymenochaetales</taxon>
        <taxon>Hymenochaetaceae</taxon>
        <taxon>Phellinidium</taxon>
    </lineage>
</organism>
<accession>A0A4S4KJZ5</accession>
<dbReference type="Pfam" id="PF20147">
    <property type="entry name" value="Crinkler"/>
    <property type="match status" value="1"/>
</dbReference>
<evidence type="ECO:0000256" key="2">
    <source>
        <dbReference type="ARBA" id="ARBA00004613"/>
    </source>
</evidence>
<dbReference type="GO" id="GO:0043657">
    <property type="term" value="C:host cell"/>
    <property type="evidence" value="ECO:0007669"/>
    <property type="project" value="UniProtKB-SubCell"/>
</dbReference>